<dbReference type="Proteomes" id="UP000274661">
    <property type="component" value="Unassembled WGS sequence"/>
</dbReference>
<dbReference type="EMBL" id="RWJF01000001">
    <property type="protein sequence ID" value="RST30164.1"/>
    <property type="molecule type" value="Genomic_DNA"/>
</dbReference>
<keyword evidence="1" id="KW-0175">Coiled coil</keyword>
<keyword evidence="3" id="KW-1185">Reference proteome</keyword>
<gene>
    <name evidence="2" type="ORF">HMF7854_04475</name>
</gene>
<proteinExistence type="predicted"/>
<evidence type="ECO:0008006" key="4">
    <source>
        <dbReference type="Google" id="ProtNLM"/>
    </source>
</evidence>
<organism evidence="2 3">
    <name type="scientific">Sphingomonas ginkgonis</name>
    <dbReference type="NCBI Taxonomy" id="2315330"/>
    <lineage>
        <taxon>Bacteria</taxon>
        <taxon>Pseudomonadati</taxon>
        <taxon>Pseudomonadota</taxon>
        <taxon>Alphaproteobacteria</taxon>
        <taxon>Sphingomonadales</taxon>
        <taxon>Sphingomonadaceae</taxon>
        <taxon>Sphingomonas</taxon>
    </lineage>
</organism>
<accession>A0A3R9Y4S3</accession>
<evidence type="ECO:0000313" key="2">
    <source>
        <dbReference type="EMBL" id="RST30164.1"/>
    </source>
</evidence>
<dbReference type="RefSeq" id="WP_126717999.1">
    <property type="nucleotide sequence ID" value="NZ_RWJF01000001.1"/>
</dbReference>
<feature type="coiled-coil region" evidence="1">
    <location>
        <begin position="609"/>
        <end position="664"/>
    </location>
</feature>
<evidence type="ECO:0000313" key="3">
    <source>
        <dbReference type="Proteomes" id="UP000274661"/>
    </source>
</evidence>
<dbReference type="OrthoDB" id="7517021at2"/>
<comment type="caution">
    <text evidence="2">The sequence shown here is derived from an EMBL/GenBank/DDBJ whole genome shotgun (WGS) entry which is preliminary data.</text>
</comment>
<sequence length="1687" mass="174405">MDDGLPSLEVGFAIDTAGSFEQLSRLQQVMTSTEAKVIADASKIERATAGMVKLGGASAEITSFANASTQAAATAAAAMARATKAGEALSRQMERQITTFGMSRAAAAALAAEQTGNAELAERLRSQEAALSGMREKAAAATNAEAQAVRDAAGAYRMFEAVAQQRMAAYREEQAAEAATARQAEAARTRAAAEQAVNAQLLERGRLQVLLEQNTGAGRMSATDGGATFSALAAKAAQDEARAQADAAATAQRLAAAHAELAAKVQGSYAAQEADAAAAERLRLTTDPLYAATKRLNAEIAESTRLYYSGATAPAEYARQQEVLRGRLAAAASEHEQLATSAGRSGFAMRQFAIQLPDIAQGLLTGQKPMQVFLQQGGQIAQIGMLAEGGLKGFALQLGGLVAAFTPLIAAAALGGAALLGVKQAAASDAEMKKYAESLGLTHAEMKKLKDQTVTWGDVTKATFQVIAEHAGFTAGGISSFFSNAFQKIGEFGKFSVQIILAAFASAVKGIYSLFANLPGIIGNAAVGAANLAIAAFEKMVNLGVAALNKIGSTINAVFKTNIAPVADVALGRIQTSFKGTLGNVGKDIGAQFKGTFADIDRGFDKISARATQNARERLKNKAAEIIADRTPKKPPKPKEDHHAEQLAREAEATEAQIRNLYALADAYRVSGAAALIAEARVKAESDAIKKRADIEELVDRQIRLSIAQRVSDAAKATAGMRDQASAQDKVNAMVAAGTVPAERAAELVKGQIADLPLLAAVEAAQQRGLVTEAGRATAALADQRAERERLAAVERKAQYLAAADQGDKQLAQLREELRLVGATDAVRVHALAVVRATQDAEKFNPEDRAAYIAQQVAIADQTQALATAQDSYNNALSYTATLLGTVNGQAQEMADSLSAAFGNVGSGVGQALTALTSYAAVQAKLDEDHRAALKAAGSDAARAARADVLYAKQSGTARQQATMQAIGGLKSLFKEHSTGYKVMSDIEKAYAAFQAAQTIASIARDVAKTASSLANSAARTTANTAEGGSKIFAELGPWAFPVVAAMVAVIAALGFRGGGGGRSTAPMSADDLQKKAGTGTVFGAPDEKSASIAHSLELVAANTDGALQSSNEMLKSLRSIDTSITAMAGAVAQQINVAGSLFDTSKLNLGSSGSGGFLGIGAKNTTRTLYDAGITLAATTVGNIVANGISGSTYQTVEQIKKKSGFLGIGGSTKTSYQTSNSGLDGSITSAVQSVIVNLRNGLVTAAGAIGIDGAKAMLDSFQVNIGKVSFKDMSGAEIKDQLNAIFSSVGDQMASSIFPMVTQFQKVGEGAFETLVRVASTFQAVGDSLKMLGTSAANLGIAARMGLADQFETIGDLTSTVNAYFKTYYSEAEQSAAKTAQLATVFASLGLSMPGTLAGFRQLVEAQDLTTSAGQEVYATLLKIAPAFADLQSSLEGAKSAADVLSERQNLQRQLLELQGNTAELRRLDLLKLDESNRALQLQIWAIQDGQDAAKAADDLRKAWTSVGDSIMDEVKRIRGLSDGTGAGTFASLLGQFNVATASARIGDQDAAKSLPQLSQALLTAAANAATSRQELDRIQTETANSLQATYGLISNFGDAASASSNAALLNAAAATQAAAPATNDNGSASLVDEVRQLREEVAQLRADNNAGHAATASNTGKVARILDTVTADSGGNAVATVIAA</sequence>
<reference evidence="2 3" key="1">
    <citation type="submission" date="2018-12" db="EMBL/GenBank/DDBJ databases">
        <title>Sphingomonas sp. HMF7854 Genome sequencing and assembly.</title>
        <authorList>
            <person name="Cha I."/>
            <person name="Kang H."/>
            <person name="Kim H."/>
            <person name="Kang J."/>
            <person name="Joh K."/>
        </authorList>
    </citation>
    <scope>NUCLEOTIDE SEQUENCE [LARGE SCALE GENOMIC DNA]</scope>
    <source>
        <strain evidence="2 3">HMF7854</strain>
    </source>
</reference>
<name>A0A3R9Y4S3_9SPHN</name>
<protein>
    <recommendedName>
        <fullName evidence="4">Bacteriophage tail tape measure N-terminal domain-containing protein</fullName>
    </recommendedName>
</protein>
<feature type="coiled-coil region" evidence="1">
    <location>
        <begin position="1443"/>
        <end position="1470"/>
    </location>
</feature>
<evidence type="ECO:0000256" key="1">
    <source>
        <dbReference type="SAM" id="Coils"/>
    </source>
</evidence>